<dbReference type="PANTHER" id="PTHR33170">
    <property type="entry name" value="DUF4283 DOMAIN-CONTAINING PROTEIN-RELATED"/>
    <property type="match status" value="1"/>
</dbReference>
<evidence type="ECO:0000313" key="2">
    <source>
        <dbReference type="Proteomes" id="UP000823388"/>
    </source>
</evidence>
<organism evidence="1 2">
    <name type="scientific">Panicum virgatum</name>
    <name type="common">Blackwell switchgrass</name>
    <dbReference type="NCBI Taxonomy" id="38727"/>
    <lineage>
        <taxon>Eukaryota</taxon>
        <taxon>Viridiplantae</taxon>
        <taxon>Streptophyta</taxon>
        <taxon>Embryophyta</taxon>
        <taxon>Tracheophyta</taxon>
        <taxon>Spermatophyta</taxon>
        <taxon>Magnoliopsida</taxon>
        <taxon>Liliopsida</taxon>
        <taxon>Poales</taxon>
        <taxon>Poaceae</taxon>
        <taxon>PACMAD clade</taxon>
        <taxon>Panicoideae</taxon>
        <taxon>Panicodae</taxon>
        <taxon>Paniceae</taxon>
        <taxon>Panicinae</taxon>
        <taxon>Panicum</taxon>
        <taxon>Panicum sect. Hiantes</taxon>
    </lineage>
</organism>
<dbReference type="AlphaFoldDB" id="A0A8T0PJ33"/>
<gene>
    <name evidence="1" type="ORF">PVAP13_8KG214103</name>
</gene>
<accession>A0A8T0PJ33</accession>
<dbReference type="EMBL" id="CM029051">
    <property type="protein sequence ID" value="KAG2560918.1"/>
    <property type="molecule type" value="Genomic_DNA"/>
</dbReference>
<proteinExistence type="predicted"/>
<evidence type="ECO:0008006" key="3">
    <source>
        <dbReference type="Google" id="ProtNLM"/>
    </source>
</evidence>
<evidence type="ECO:0000313" key="1">
    <source>
        <dbReference type="EMBL" id="KAG2560918.1"/>
    </source>
</evidence>
<comment type="caution">
    <text evidence="1">The sequence shown here is derived from an EMBL/GenBank/DDBJ whole genome shotgun (WGS) entry which is preliminary data.</text>
</comment>
<name>A0A8T0PJ33_PANVG</name>
<dbReference type="PANTHER" id="PTHR33170:SF40">
    <property type="entry name" value="OS04G0557100 PROTEIN"/>
    <property type="match status" value="1"/>
</dbReference>
<protein>
    <recommendedName>
        <fullName evidence="3">DUF4283 domain-containing protein</fullName>
    </recommendedName>
</protein>
<dbReference type="Proteomes" id="UP000823388">
    <property type="component" value="Chromosome 8K"/>
</dbReference>
<sequence>MPMAAATKGFQHDLNSEGVLAQGTSPAAFSPLTNAIQQAAISLQADERVHAVEMMKDKSLLKETEGTKESKIKLYYHRCCSKGHVMAGCVVPLFCQICEANDHVAVKCPHKKNPRPVAHMVGYARDELGFFHIPHGLVKTPKKSPSTALVKVIGGQLSEEELVGHLQRLVPGSWNWDVEVYDLNEWIVAFPSKAELQRSINFGTADLKNNLFLKFEEFNEDENFGHELPSIWMQVTNLPRVFRKYNIL</sequence>
<keyword evidence="2" id="KW-1185">Reference proteome</keyword>
<reference evidence="1" key="1">
    <citation type="submission" date="2020-05" db="EMBL/GenBank/DDBJ databases">
        <title>WGS assembly of Panicum virgatum.</title>
        <authorList>
            <person name="Lovell J.T."/>
            <person name="Jenkins J."/>
            <person name="Shu S."/>
            <person name="Juenger T.E."/>
            <person name="Schmutz J."/>
        </authorList>
    </citation>
    <scope>NUCLEOTIDE SEQUENCE</scope>
    <source>
        <strain evidence="1">AP13</strain>
    </source>
</reference>